<dbReference type="Pfam" id="PF03366">
    <property type="entry name" value="YEATS"/>
    <property type="match status" value="1"/>
</dbReference>
<dbReference type="InterPro" id="IPR013083">
    <property type="entry name" value="Znf_RING/FYVE/PHD"/>
</dbReference>
<dbReference type="PANTHER" id="PTHR23195">
    <property type="entry name" value="YEATS DOMAIN"/>
    <property type="match status" value="1"/>
</dbReference>
<organism evidence="11 12">
    <name type="scientific">Monosporascus ibericus</name>
    <dbReference type="NCBI Taxonomy" id="155417"/>
    <lineage>
        <taxon>Eukaryota</taxon>
        <taxon>Fungi</taxon>
        <taxon>Dikarya</taxon>
        <taxon>Ascomycota</taxon>
        <taxon>Pezizomycotina</taxon>
        <taxon>Sordariomycetes</taxon>
        <taxon>Xylariomycetidae</taxon>
        <taxon>Xylariales</taxon>
        <taxon>Xylariales incertae sedis</taxon>
        <taxon>Monosporascus</taxon>
    </lineage>
</organism>
<keyword evidence="7" id="KW-0156">Chromatin regulator</keyword>
<evidence type="ECO:0000256" key="6">
    <source>
        <dbReference type="PROSITE-ProRule" id="PRU00376"/>
    </source>
</evidence>
<dbReference type="Gene3D" id="2.60.40.1970">
    <property type="entry name" value="YEATS domain"/>
    <property type="match status" value="1"/>
</dbReference>
<keyword evidence="7" id="KW-0227">DNA damage</keyword>
<dbReference type="Gene3D" id="3.30.40.10">
    <property type="entry name" value="Zinc/RING finger domain, C3HC4 (zinc finger)"/>
    <property type="match status" value="1"/>
</dbReference>
<dbReference type="PROSITE" id="PS50089">
    <property type="entry name" value="ZF_RING_2"/>
    <property type="match status" value="1"/>
</dbReference>
<evidence type="ECO:0000256" key="1">
    <source>
        <dbReference type="ARBA" id="ARBA00022723"/>
    </source>
</evidence>
<sequence>MSSIPLDSPGIPQARRSMPRRQGRGQTSVWNSAAQAEVGNGLGGSEAQDFESHQTASEEEVAKDDEVAGGSELVHEDDICPICQLLLYNPVTTTCNHTLCRFCMATWASVSLTEPMTIVDVDEEPVAFDPVSELQARCPMCRTLASASLNVSRAEELKEKYPRTWAVREADGESDLADGEGIQTVTIYIGNRHEWVAPRPDDLTQNQHRWTFFVKSSRTDIIEEVHILLHPTFRPSRIVCQRRPYQITRLGWGVFTITASVILKAGYSWVSDDALDSPDGAPKGMLPLEWMLDFEGFDGKGSMGRCRLKVKNDRDWQDVSEEEAEDNREWTRMVRQYERDGRYEPRR</sequence>
<keyword evidence="7" id="KW-0175">Coiled coil</keyword>
<feature type="compositionally biased region" description="Polar residues" evidence="8">
    <location>
        <begin position="24"/>
        <end position="34"/>
    </location>
</feature>
<dbReference type="InterPro" id="IPR017907">
    <property type="entry name" value="Znf_RING_CS"/>
</dbReference>
<dbReference type="SMART" id="SM00184">
    <property type="entry name" value="RING"/>
    <property type="match status" value="1"/>
</dbReference>
<keyword evidence="12" id="KW-1185">Reference proteome</keyword>
<protein>
    <recommendedName>
        <fullName evidence="7">Protein AF-9 homolog</fullName>
    </recommendedName>
</protein>
<evidence type="ECO:0000256" key="2">
    <source>
        <dbReference type="ARBA" id="ARBA00022771"/>
    </source>
</evidence>
<comment type="caution">
    <text evidence="11">The sequence shown here is derived from an EMBL/GenBank/DDBJ whole genome shotgun (WGS) entry which is preliminary data.</text>
</comment>
<name>A0A4V1X8I3_9PEZI</name>
<dbReference type="Proteomes" id="UP000293360">
    <property type="component" value="Unassembled WGS sequence"/>
</dbReference>
<dbReference type="OrthoDB" id="1630758at2759"/>
<keyword evidence="7" id="KW-0010">Activator</keyword>
<dbReference type="GO" id="GO:0006281">
    <property type="term" value="P:DNA repair"/>
    <property type="evidence" value="ECO:0007669"/>
    <property type="project" value="UniProtKB-UniRule"/>
</dbReference>
<keyword evidence="3" id="KW-0862">Zinc</keyword>
<dbReference type="STRING" id="155417.A0A4V1X8I3"/>
<dbReference type="GO" id="GO:0000812">
    <property type="term" value="C:Swr1 complex"/>
    <property type="evidence" value="ECO:0007669"/>
    <property type="project" value="UniProtKB-UniRule"/>
</dbReference>
<dbReference type="SUPFAM" id="SSF57850">
    <property type="entry name" value="RING/U-box"/>
    <property type="match status" value="1"/>
</dbReference>
<evidence type="ECO:0000256" key="3">
    <source>
        <dbReference type="ARBA" id="ARBA00022833"/>
    </source>
</evidence>
<keyword evidence="2 5" id="KW-0863">Zinc-finger</keyword>
<evidence type="ECO:0000256" key="8">
    <source>
        <dbReference type="SAM" id="MobiDB-lite"/>
    </source>
</evidence>
<dbReference type="PROSITE" id="PS51037">
    <property type="entry name" value="YEATS"/>
    <property type="match status" value="1"/>
</dbReference>
<evidence type="ECO:0000259" key="10">
    <source>
        <dbReference type="PROSITE" id="PS51037"/>
    </source>
</evidence>
<comment type="function">
    <text evidence="7">Component of the SWR1 complex which mediates the ATP-dependent exchange of histone H2A for an H2A variant leading to transcriptional regulation of selected genes by chromatin remodeling. Component of the NuA4 histone acetyltransferase complex which is involved in transcriptional activation of selected genes principally by acetylation of nucleosomal histones H4 and H2A. The NuA4 complex is also involved in DNA repair. Yaf9 may also be required for viability in conditions in which the structural integrity of the spindle is compromised.</text>
</comment>
<evidence type="ECO:0000259" key="9">
    <source>
        <dbReference type="PROSITE" id="PS50089"/>
    </source>
</evidence>
<gene>
    <name evidence="7" type="primary">YAF9</name>
    <name evidence="11" type="ORF">DL764_010552</name>
</gene>
<comment type="domain">
    <text evidence="7">The coiled-coil domain is required for assembly into the NuA4 complex.</text>
</comment>
<comment type="subunit">
    <text evidence="7">Component of the SWR1 chromatin-remodeling complex and of the NuA4 histone acetyltransferase complex.</text>
</comment>
<dbReference type="GO" id="GO:0005737">
    <property type="term" value="C:cytoplasm"/>
    <property type="evidence" value="ECO:0007669"/>
    <property type="project" value="UniProtKB-SubCell"/>
</dbReference>
<evidence type="ECO:0000256" key="5">
    <source>
        <dbReference type="PROSITE-ProRule" id="PRU00175"/>
    </source>
</evidence>
<evidence type="ECO:0000256" key="4">
    <source>
        <dbReference type="ARBA" id="ARBA00023242"/>
    </source>
</evidence>
<feature type="domain" description="RING-type" evidence="9">
    <location>
        <begin position="80"/>
        <end position="142"/>
    </location>
</feature>
<dbReference type="InterPro" id="IPR055129">
    <property type="entry name" value="YEATS_dom"/>
</dbReference>
<dbReference type="Pfam" id="PF00097">
    <property type="entry name" value="zf-C3HC4"/>
    <property type="match status" value="1"/>
</dbReference>
<dbReference type="InterPro" id="IPR038704">
    <property type="entry name" value="YEAST_sf"/>
</dbReference>
<dbReference type="GO" id="GO:0006355">
    <property type="term" value="P:regulation of DNA-templated transcription"/>
    <property type="evidence" value="ECO:0007669"/>
    <property type="project" value="InterPro"/>
</dbReference>
<dbReference type="PROSITE" id="PS00518">
    <property type="entry name" value="ZF_RING_1"/>
    <property type="match status" value="1"/>
</dbReference>
<proteinExistence type="inferred from homology"/>
<accession>A0A4V1X8I3</accession>
<keyword evidence="4 6" id="KW-0539">Nucleus</keyword>
<dbReference type="GO" id="GO:0008270">
    <property type="term" value="F:zinc ion binding"/>
    <property type="evidence" value="ECO:0007669"/>
    <property type="project" value="UniProtKB-KW"/>
</dbReference>
<comment type="subcellular location">
    <subcellularLocation>
        <location evidence="7">Nucleus</location>
    </subcellularLocation>
    <subcellularLocation>
        <location evidence="7">Cytoplasm</location>
    </subcellularLocation>
</comment>
<keyword evidence="7" id="KW-0804">Transcription</keyword>
<evidence type="ECO:0000313" key="11">
    <source>
        <dbReference type="EMBL" id="RYO73588.1"/>
    </source>
</evidence>
<keyword evidence="7" id="KW-0234">DNA repair</keyword>
<dbReference type="InterPro" id="IPR001841">
    <property type="entry name" value="Znf_RING"/>
</dbReference>
<comment type="similarity">
    <text evidence="7">Belongs to the YAF9 family.</text>
</comment>
<keyword evidence="7" id="KW-0963">Cytoplasm</keyword>
<dbReference type="AlphaFoldDB" id="A0A4V1X8I3"/>
<keyword evidence="1" id="KW-0479">Metal-binding</keyword>
<dbReference type="EMBL" id="QJNU01001612">
    <property type="protein sequence ID" value="RYO73588.1"/>
    <property type="molecule type" value="Genomic_DNA"/>
</dbReference>
<dbReference type="InterPro" id="IPR005033">
    <property type="entry name" value="YEATS"/>
</dbReference>
<reference evidence="11 12" key="1">
    <citation type="submission" date="2018-06" db="EMBL/GenBank/DDBJ databases">
        <title>Complete Genomes of Monosporascus.</title>
        <authorList>
            <person name="Robinson A.J."/>
            <person name="Natvig D.O."/>
        </authorList>
    </citation>
    <scope>NUCLEOTIDE SEQUENCE [LARGE SCALE GENOMIC DNA]</scope>
    <source>
        <strain evidence="11 12">CBS 110550</strain>
    </source>
</reference>
<evidence type="ECO:0000313" key="12">
    <source>
        <dbReference type="Proteomes" id="UP000293360"/>
    </source>
</evidence>
<dbReference type="GO" id="GO:0006325">
    <property type="term" value="P:chromatin organization"/>
    <property type="evidence" value="ECO:0007669"/>
    <property type="project" value="UniProtKB-KW"/>
</dbReference>
<dbReference type="InterPro" id="IPR018957">
    <property type="entry name" value="Znf_C3HC4_RING-type"/>
</dbReference>
<feature type="domain" description="YEATS" evidence="10">
    <location>
        <begin position="177"/>
        <end position="347"/>
    </location>
</feature>
<keyword evidence="7" id="KW-0805">Transcription regulation</keyword>
<evidence type="ECO:0000256" key="7">
    <source>
        <dbReference type="RuleBase" id="RU367117"/>
    </source>
</evidence>
<feature type="region of interest" description="Disordered" evidence="8">
    <location>
        <begin position="1"/>
        <end position="70"/>
    </location>
</feature>